<dbReference type="InterPro" id="IPR012337">
    <property type="entry name" value="RNaseH-like_sf"/>
</dbReference>
<accession>A0A0B0DC42</accession>
<comment type="caution">
    <text evidence="2">The sequence shown here is derived from an EMBL/GenBank/DDBJ whole genome shotgun (WGS) entry which is preliminary data.</text>
</comment>
<dbReference type="STRING" id="223184.AS25_00635"/>
<sequence>KRAARDRATLTLQENRAKAVIAGEKPARTPRFVKTVNGSTRLDEDALTRARSLAGLKGYVTNLPVTTMPAAEVIASYHSLWQVEASFRMSKTDLRARPMFHHDRDAIEAHLTIVVTALAVARHLQDQTGMSIKKIVQALRPLQQVTVVIAGHPHVAADPLTGTASEILTATGTEWPTH</sequence>
<protein>
    <submittedName>
        <fullName evidence="2">Transposase</fullName>
    </submittedName>
</protein>
<feature type="domain" description="Transposase IS4-like" evidence="1">
    <location>
        <begin position="41"/>
        <end position="118"/>
    </location>
</feature>
<reference evidence="2 3" key="1">
    <citation type="submission" date="2014-09" db="EMBL/GenBank/DDBJ databases">
        <title>High-quality draft genome sequence of Kocuria marina SO9-6, an actinobacterium isolated from a copper mine.</title>
        <authorList>
            <person name="Castro D.B."/>
            <person name="Pereira L.B."/>
            <person name="Silva M.V."/>
            <person name="Silva B.P."/>
            <person name="Zanardi B.R."/>
            <person name="Carlos C."/>
            <person name="Belgini D.R."/>
            <person name="Limache E.G."/>
            <person name="Lacerda G.V."/>
            <person name="Nery M.B."/>
            <person name="Gomes M.B."/>
            <person name="Souza S."/>
            <person name="Silva T.M."/>
            <person name="Rodrigues V.D."/>
            <person name="Paulino L.C."/>
            <person name="Vicentini R."/>
            <person name="Ferraz L.F."/>
            <person name="Ottoboni L.M."/>
        </authorList>
    </citation>
    <scope>NUCLEOTIDE SEQUENCE [LARGE SCALE GENOMIC DNA]</scope>
    <source>
        <strain evidence="2 3">SO9-6</strain>
    </source>
</reference>
<dbReference type="Proteomes" id="UP000030664">
    <property type="component" value="Unassembled WGS sequence"/>
</dbReference>
<dbReference type="GO" id="GO:0006313">
    <property type="term" value="P:DNA transposition"/>
    <property type="evidence" value="ECO:0007669"/>
    <property type="project" value="InterPro"/>
</dbReference>
<evidence type="ECO:0000259" key="1">
    <source>
        <dbReference type="Pfam" id="PF01609"/>
    </source>
</evidence>
<dbReference type="InterPro" id="IPR002559">
    <property type="entry name" value="Transposase_11"/>
</dbReference>
<dbReference type="NCBIfam" id="NF033559">
    <property type="entry name" value="transpos_IS1634"/>
    <property type="match status" value="1"/>
</dbReference>
<organism evidence="2 3">
    <name type="scientific">Kocuria marina</name>
    <dbReference type="NCBI Taxonomy" id="223184"/>
    <lineage>
        <taxon>Bacteria</taxon>
        <taxon>Bacillati</taxon>
        <taxon>Actinomycetota</taxon>
        <taxon>Actinomycetes</taxon>
        <taxon>Micrococcales</taxon>
        <taxon>Micrococcaceae</taxon>
        <taxon>Kocuria</taxon>
    </lineage>
</organism>
<dbReference type="GO" id="GO:0003677">
    <property type="term" value="F:DNA binding"/>
    <property type="evidence" value="ECO:0007669"/>
    <property type="project" value="InterPro"/>
</dbReference>
<evidence type="ECO:0000313" key="3">
    <source>
        <dbReference type="Proteomes" id="UP000030664"/>
    </source>
</evidence>
<name>A0A0B0DC42_9MICC</name>
<dbReference type="InterPro" id="IPR047654">
    <property type="entry name" value="IS1634_transpos"/>
</dbReference>
<dbReference type="EMBL" id="JROM01000022">
    <property type="protein sequence ID" value="KHE74340.1"/>
    <property type="molecule type" value="Genomic_DNA"/>
</dbReference>
<proteinExistence type="predicted"/>
<dbReference type="SUPFAM" id="SSF53098">
    <property type="entry name" value="Ribonuclease H-like"/>
    <property type="match status" value="1"/>
</dbReference>
<dbReference type="GO" id="GO:0004803">
    <property type="term" value="F:transposase activity"/>
    <property type="evidence" value="ECO:0007669"/>
    <property type="project" value="InterPro"/>
</dbReference>
<evidence type="ECO:0000313" key="2">
    <source>
        <dbReference type="EMBL" id="KHE74340.1"/>
    </source>
</evidence>
<dbReference type="AlphaFoldDB" id="A0A0B0DC42"/>
<dbReference type="eggNOG" id="COG5421">
    <property type="taxonomic scope" value="Bacteria"/>
</dbReference>
<dbReference type="Pfam" id="PF01609">
    <property type="entry name" value="DDE_Tnp_1"/>
    <property type="match status" value="1"/>
</dbReference>
<dbReference type="RefSeq" id="WP_035964157.1">
    <property type="nucleotide sequence ID" value="NZ_JROM01000022.1"/>
</dbReference>
<gene>
    <name evidence="2" type="ORF">AS25_08235</name>
</gene>
<feature type="non-terminal residue" evidence="2">
    <location>
        <position position="1"/>
    </location>
</feature>